<dbReference type="AlphaFoldDB" id="A0A5B9QJG5"/>
<dbReference type="EMBL" id="CP042913">
    <property type="protein sequence ID" value="QEG37862.1"/>
    <property type="molecule type" value="Genomic_DNA"/>
</dbReference>
<dbReference type="Gene3D" id="2.60.120.560">
    <property type="entry name" value="Exo-inulinase, domain 1"/>
    <property type="match status" value="1"/>
</dbReference>
<sequence>MNYCLLGPALMVWAVGTAVLPLSAQSVEYLPGIDWPKPPVVTPGATDADPPSDATVLFDGKDLSAWEGAVDSWRVEDGVAIVGSGPIRTKEKFGDCQLHVEWSAPTPAKGQGQDRGNSGVYLMGKYELQVLDSYESETYRDGQAGAIYKQSPPMVNAMRPPGEWNVYDIIWTAPVFTEEGALESPAYITVLQNGVLIHNHFELAGGTYWDEPATYKPHEAQLPIMLQEHNHPVKFRNIWVRDYEQVKGTQEKMPSFVDHKSGKKWNADELPPESN</sequence>
<dbReference type="GO" id="GO:0016787">
    <property type="term" value="F:hydrolase activity"/>
    <property type="evidence" value="ECO:0007669"/>
    <property type="project" value="InterPro"/>
</dbReference>
<proteinExistence type="predicted"/>
<dbReference type="InterPro" id="IPR010496">
    <property type="entry name" value="AL/BT2_dom"/>
</dbReference>
<dbReference type="RefSeq" id="WP_148076033.1">
    <property type="nucleotide sequence ID" value="NZ_CP042913.1"/>
</dbReference>
<feature type="region of interest" description="Disordered" evidence="1">
    <location>
        <begin position="251"/>
        <end position="275"/>
    </location>
</feature>
<dbReference type="Proteomes" id="UP000323917">
    <property type="component" value="Chromosome"/>
</dbReference>
<keyword evidence="4" id="KW-1185">Reference proteome</keyword>
<evidence type="ECO:0000259" key="2">
    <source>
        <dbReference type="Pfam" id="PF06439"/>
    </source>
</evidence>
<evidence type="ECO:0000256" key="1">
    <source>
        <dbReference type="SAM" id="MobiDB-lite"/>
    </source>
</evidence>
<gene>
    <name evidence="3" type="ORF">Pr1d_52100</name>
</gene>
<dbReference type="KEGG" id="bgok:Pr1d_52100"/>
<dbReference type="OrthoDB" id="176168at2"/>
<organism evidence="3 4">
    <name type="scientific">Bythopirellula goksoeyrii</name>
    <dbReference type="NCBI Taxonomy" id="1400387"/>
    <lineage>
        <taxon>Bacteria</taxon>
        <taxon>Pseudomonadati</taxon>
        <taxon>Planctomycetota</taxon>
        <taxon>Planctomycetia</taxon>
        <taxon>Pirellulales</taxon>
        <taxon>Lacipirellulaceae</taxon>
        <taxon>Bythopirellula</taxon>
    </lineage>
</organism>
<evidence type="ECO:0000313" key="3">
    <source>
        <dbReference type="EMBL" id="QEG37862.1"/>
    </source>
</evidence>
<dbReference type="Pfam" id="PF06439">
    <property type="entry name" value="3keto-disac_hyd"/>
    <property type="match status" value="1"/>
</dbReference>
<protein>
    <recommendedName>
        <fullName evidence="2">3-keto-alpha-glucoside-1,2-lyase/3-keto-2-hydroxy-glucal hydratase domain-containing protein</fullName>
    </recommendedName>
</protein>
<evidence type="ECO:0000313" key="4">
    <source>
        <dbReference type="Proteomes" id="UP000323917"/>
    </source>
</evidence>
<accession>A0A5B9QJG5</accession>
<feature type="domain" description="3-keto-alpha-glucoside-1,2-lyase/3-keto-2-hydroxy-glucal hydratase" evidence="2">
    <location>
        <begin position="54"/>
        <end position="241"/>
    </location>
</feature>
<name>A0A5B9QJG5_9BACT</name>
<reference evidence="3 4" key="1">
    <citation type="submission" date="2019-08" db="EMBL/GenBank/DDBJ databases">
        <title>Deep-cultivation of Planctomycetes and their phenomic and genomic characterization uncovers novel biology.</title>
        <authorList>
            <person name="Wiegand S."/>
            <person name="Jogler M."/>
            <person name="Boedeker C."/>
            <person name="Pinto D."/>
            <person name="Vollmers J."/>
            <person name="Rivas-Marin E."/>
            <person name="Kohn T."/>
            <person name="Peeters S.H."/>
            <person name="Heuer A."/>
            <person name="Rast P."/>
            <person name="Oberbeckmann S."/>
            <person name="Bunk B."/>
            <person name="Jeske O."/>
            <person name="Meyerdierks A."/>
            <person name="Storesund J.E."/>
            <person name="Kallscheuer N."/>
            <person name="Luecker S."/>
            <person name="Lage O.M."/>
            <person name="Pohl T."/>
            <person name="Merkel B.J."/>
            <person name="Hornburger P."/>
            <person name="Mueller R.-W."/>
            <person name="Bruemmer F."/>
            <person name="Labrenz M."/>
            <person name="Spormann A.M."/>
            <person name="Op den Camp H."/>
            <person name="Overmann J."/>
            <person name="Amann R."/>
            <person name="Jetten M.S.M."/>
            <person name="Mascher T."/>
            <person name="Medema M.H."/>
            <person name="Devos D.P."/>
            <person name="Kaster A.-K."/>
            <person name="Ovreas L."/>
            <person name="Rohde M."/>
            <person name="Galperin M.Y."/>
            <person name="Jogler C."/>
        </authorList>
    </citation>
    <scope>NUCLEOTIDE SEQUENCE [LARGE SCALE GENOMIC DNA]</scope>
    <source>
        <strain evidence="3 4">Pr1d</strain>
    </source>
</reference>